<gene>
    <name evidence="1" type="ORF">C7S16_2120</name>
</gene>
<sequence length="61" mass="6952">MVNYHYFHKNYFDKLARVFAKEMTTMMKFPKAMLMVAALSTFAGGAIAQETGTLKKSRTRA</sequence>
<dbReference type="Proteomes" id="UP001272137">
    <property type="component" value="Unassembled WGS sequence"/>
</dbReference>
<accession>A0AAW9D001</accession>
<dbReference type="AlphaFoldDB" id="A0AAW9D001"/>
<evidence type="ECO:0000313" key="2">
    <source>
        <dbReference type="Proteomes" id="UP001272137"/>
    </source>
</evidence>
<organism evidence="1 2">
    <name type="scientific">Burkholderia thailandensis</name>
    <dbReference type="NCBI Taxonomy" id="57975"/>
    <lineage>
        <taxon>Bacteria</taxon>
        <taxon>Pseudomonadati</taxon>
        <taxon>Pseudomonadota</taxon>
        <taxon>Betaproteobacteria</taxon>
        <taxon>Burkholderiales</taxon>
        <taxon>Burkholderiaceae</taxon>
        <taxon>Burkholderia</taxon>
        <taxon>pseudomallei group</taxon>
    </lineage>
</organism>
<proteinExistence type="predicted"/>
<protein>
    <submittedName>
        <fullName evidence="1">Glutamate/aspartate ABC transporter, periplasmic glutamate/aspartate-binding domain protein</fullName>
    </submittedName>
</protein>
<reference evidence="1" key="1">
    <citation type="submission" date="2018-08" db="EMBL/GenBank/DDBJ databases">
        <title>Identification of Burkholderia cepacia strains that express a Burkholderia pseudomallei-like capsular polysaccharide.</title>
        <authorList>
            <person name="Burtnick M.N."/>
            <person name="Vongsouvath M."/>
            <person name="Newton P."/>
            <person name="Wuthiekanun V."/>
            <person name="Limmathurotsakul D."/>
            <person name="Brett P.J."/>
            <person name="Chantratita N."/>
            <person name="Dance D.A."/>
        </authorList>
    </citation>
    <scope>NUCLEOTIDE SEQUENCE</scope>
    <source>
        <strain evidence="1">SBXCC001</strain>
    </source>
</reference>
<dbReference type="EMBL" id="QXCT01000002">
    <property type="protein sequence ID" value="MDW9254239.1"/>
    <property type="molecule type" value="Genomic_DNA"/>
</dbReference>
<comment type="caution">
    <text evidence="1">The sequence shown here is derived from an EMBL/GenBank/DDBJ whole genome shotgun (WGS) entry which is preliminary data.</text>
</comment>
<name>A0AAW9D001_BURTH</name>
<evidence type="ECO:0000313" key="1">
    <source>
        <dbReference type="EMBL" id="MDW9254239.1"/>
    </source>
</evidence>